<keyword evidence="2" id="KW-0285">Flavoprotein</keyword>
<keyword evidence="4" id="KW-0560">Oxidoreductase</keyword>
<dbReference type="AlphaFoldDB" id="A0A6A6PV66"/>
<dbReference type="PRINTS" id="PR00411">
    <property type="entry name" value="PNDRDTASEI"/>
</dbReference>
<evidence type="ECO:0000256" key="2">
    <source>
        <dbReference type="ARBA" id="ARBA00022630"/>
    </source>
</evidence>
<dbReference type="GO" id="GO:0050660">
    <property type="term" value="F:flavin adenine dinucleotide binding"/>
    <property type="evidence" value="ECO:0007669"/>
    <property type="project" value="TreeGrafter"/>
</dbReference>
<evidence type="ECO:0000256" key="4">
    <source>
        <dbReference type="ARBA" id="ARBA00023002"/>
    </source>
</evidence>
<dbReference type="Gene3D" id="3.50.50.100">
    <property type="match status" value="1"/>
</dbReference>
<dbReference type="OrthoDB" id="202203at2759"/>
<keyword evidence="8" id="KW-1185">Reference proteome</keyword>
<keyword evidence="3" id="KW-0274">FAD</keyword>
<dbReference type="PANTHER" id="PTHR43735:SF3">
    <property type="entry name" value="FERROPTOSIS SUPPRESSOR PROTEIN 1"/>
    <property type="match status" value="1"/>
</dbReference>
<dbReference type="SUPFAM" id="SSF51905">
    <property type="entry name" value="FAD/NAD(P)-binding domain"/>
    <property type="match status" value="1"/>
</dbReference>
<evidence type="ECO:0000256" key="3">
    <source>
        <dbReference type="ARBA" id="ARBA00022827"/>
    </source>
</evidence>
<feature type="compositionally biased region" description="Polar residues" evidence="5">
    <location>
        <begin position="1"/>
        <end position="10"/>
    </location>
</feature>
<evidence type="ECO:0000256" key="5">
    <source>
        <dbReference type="SAM" id="MobiDB-lite"/>
    </source>
</evidence>
<dbReference type="RefSeq" id="XP_033589923.1">
    <property type="nucleotide sequence ID" value="XM_033731134.1"/>
</dbReference>
<dbReference type="GO" id="GO:0005737">
    <property type="term" value="C:cytoplasm"/>
    <property type="evidence" value="ECO:0007669"/>
    <property type="project" value="TreeGrafter"/>
</dbReference>
<accession>A0A6A6PV66</accession>
<feature type="region of interest" description="Disordered" evidence="5">
    <location>
        <begin position="1"/>
        <end position="20"/>
    </location>
</feature>
<dbReference type="EMBL" id="MU001635">
    <property type="protein sequence ID" value="KAF2483353.1"/>
    <property type="molecule type" value="Genomic_DNA"/>
</dbReference>
<evidence type="ECO:0000256" key="1">
    <source>
        <dbReference type="ARBA" id="ARBA00006442"/>
    </source>
</evidence>
<dbReference type="PANTHER" id="PTHR43735">
    <property type="entry name" value="APOPTOSIS-INDUCING FACTOR 1"/>
    <property type="match status" value="1"/>
</dbReference>
<comment type="similarity">
    <text evidence="1">Belongs to the FAD-dependent oxidoreductase family.</text>
</comment>
<dbReference type="Proteomes" id="UP000799767">
    <property type="component" value="Unassembled WGS sequence"/>
</dbReference>
<organism evidence="7 8">
    <name type="scientific">Neohortaea acidophila</name>
    <dbReference type="NCBI Taxonomy" id="245834"/>
    <lineage>
        <taxon>Eukaryota</taxon>
        <taxon>Fungi</taxon>
        <taxon>Dikarya</taxon>
        <taxon>Ascomycota</taxon>
        <taxon>Pezizomycotina</taxon>
        <taxon>Dothideomycetes</taxon>
        <taxon>Dothideomycetidae</taxon>
        <taxon>Mycosphaerellales</taxon>
        <taxon>Teratosphaeriaceae</taxon>
        <taxon>Neohortaea</taxon>
    </lineage>
</organism>
<dbReference type="InterPro" id="IPR036188">
    <property type="entry name" value="FAD/NAD-bd_sf"/>
</dbReference>
<name>A0A6A6PV66_9PEZI</name>
<dbReference type="GO" id="GO:0004174">
    <property type="term" value="F:electron-transferring-flavoprotein dehydrogenase activity"/>
    <property type="evidence" value="ECO:0007669"/>
    <property type="project" value="TreeGrafter"/>
</dbReference>
<proteinExistence type="inferred from homology"/>
<evidence type="ECO:0000259" key="6">
    <source>
        <dbReference type="Pfam" id="PF07992"/>
    </source>
</evidence>
<dbReference type="Pfam" id="PF07992">
    <property type="entry name" value="Pyr_redox_2"/>
    <property type="match status" value="1"/>
</dbReference>
<sequence>MDSAYEQPTPQLGPPLSRAPTGTGVEPLNIVILGASYAGLACAHHFLDHTINKLRTVNAAPSYRLVLINPSTNLYWNIAAPRAIASPASIAQDELFIPIEPAFHRQRAHHLSIVQGEAVSLDPIARTITVELIGSKAQKRASVLNKRASLQRPLSLASLKAKEQTISYHAVILATGTAAHSDLLTLHGPHLNTLGALNAFHSRVVDARTIVIGGAGPSAVEIAAQLARHRDFGRDWSMRKPSKPAQRITIITASERCLPSQEPKISRKAAKKLMALGVDIKYNTRIASTKETPDSSGRTLLELMDGTLLTADVYIPCTGVEPNTSYLPDEMKDDEGYVLTDPATLRIDCPIVGERTYAIGDVASYSRNTLQDIYAAVPVLMHNLLNDLLAHELRTASLPKSESQRHVDGMVDARFVQKPLGFRLWPMTRFGGVGTWRDRAVPGWMVYLLKGRRYRIGKRKRVVEFGKSPYPVKVQKA</sequence>
<evidence type="ECO:0000313" key="8">
    <source>
        <dbReference type="Proteomes" id="UP000799767"/>
    </source>
</evidence>
<gene>
    <name evidence="7" type="ORF">BDY17DRAFT_251071</name>
</gene>
<feature type="domain" description="FAD/NAD(P)-binding" evidence="6">
    <location>
        <begin position="29"/>
        <end position="377"/>
    </location>
</feature>
<protein>
    <recommendedName>
        <fullName evidence="6">FAD/NAD(P)-binding domain-containing protein</fullName>
    </recommendedName>
</protein>
<reference evidence="7" key="1">
    <citation type="journal article" date="2020" name="Stud. Mycol.">
        <title>101 Dothideomycetes genomes: a test case for predicting lifestyles and emergence of pathogens.</title>
        <authorList>
            <person name="Haridas S."/>
            <person name="Albert R."/>
            <person name="Binder M."/>
            <person name="Bloem J."/>
            <person name="Labutti K."/>
            <person name="Salamov A."/>
            <person name="Andreopoulos B."/>
            <person name="Baker S."/>
            <person name="Barry K."/>
            <person name="Bills G."/>
            <person name="Bluhm B."/>
            <person name="Cannon C."/>
            <person name="Castanera R."/>
            <person name="Culley D."/>
            <person name="Daum C."/>
            <person name="Ezra D."/>
            <person name="Gonzalez J."/>
            <person name="Henrissat B."/>
            <person name="Kuo A."/>
            <person name="Liang C."/>
            <person name="Lipzen A."/>
            <person name="Lutzoni F."/>
            <person name="Magnuson J."/>
            <person name="Mondo S."/>
            <person name="Nolan M."/>
            <person name="Ohm R."/>
            <person name="Pangilinan J."/>
            <person name="Park H.-J."/>
            <person name="Ramirez L."/>
            <person name="Alfaro M."/>
            <person name="Sun H."/>
            <person name="Tritt A."/>
            <person name="Yoshinaga Y."/>
            <person name="Zwiers L.-H."/>
            <person name="Turgeon B."/>
            <person name="Goodwin S."/>
            <person name="Spatafora J."/>
            <person name="Crous P."/>
            <person name="Grigoriev I."/>
        </authorList>
    </citation>
    <scope>NUCLEOTIDE SEQUENCE</scope>
    <source>
        <strain evidence="7">CBS 113389</strain>
    </source>
</reference>
<evidence type="ECO:0000313" key="7">
    <source>
        <dbReference type="EMBL" id="KAF2483353.1"/>
    </source>
</evidence>
<dbReference type="PRINTS" id="PR00368">
    <property type="entry name" value="FADPNR"/>
</dbReference>
<dbReference type="InterPro" id="IPR023753">
    <property type="entry name" value="FAD/NAD-binding_dom"/>
</dbReference>
<dbReference type="GeneID" id="54472136"/>